<dbReference type="AlphaFoldDB" id="A0AAW1SRF8"/>
<reference evidence="2 3" key="1">
    <citation type="journal article" date="2024" name="Nat. Commun.">
        <title>Phylogenomics reveals the evolutionary origins of lichenization in chlorophyte algae.</title>
        <authorList>
            <person name="Puginier C."/>
            <person name="Libourel C."/>
            <person name="Otte J."/>
            <person name="Skaloud P."/>
            <person name="Haon M."/>
            <person name="Grisel S."/>
            <person name="Petersen M."/>
            <person name="Berrin J.G."/>
            <person name="Delaux P.M."/>
            <person name="Dal Grande F."/>
            <person name="Keller J."/>
        </authorList>
    </citation>
    <scope>NUCLEOTIDE SEQUENCE [LARGE SCALE GENOMIC DNA]</scope>
    <source>
        <strain evidence="2 3">SAG 2523</strain>
    </source>
</reference>
<protein>
    <submittedName>
        <fullName evidence="2">Uncharacterized protein</fullName>
    </submittedName>
</protein>
<evidence type="ECO:0000313" key="2">
    <source>
        <dbReference type="EMBL" id="KAK9851679.1"/>
    </source>
</evidence>
<accession>A0AAW1SRF8</accession>
<feature type="region of interest" description="Disordered" evidence="1">
    <location>
        <begin position="297"/>
        <end position="326"/>
    </location>
</feature>
<name>A0AAW1SRF8_9CHLO</name>
<feature type="non-terminal residue" evidence="2">
    <location>
        <position position="1"/>
    </location>
</feature>
<proteinExistence type="predicted"/>
<feature type="region of interest" description="Disordered" evidence="1">
    <location>
        <begin position="196"/>
        <end position="252"/>
    </location>
</feature>
<evidence type="ECO:0000256" key="1">
    <source>
        <dbReference type="SAM" id="MobiDB-lite"/>
    </source>
</evidence>
<gene>
    <name evidence="2" type="ORF">WJX84_006895</name>
</gene>
<dbReference type="EMBL" id="JALJOV010001230">
    <property type="protein sequence ID" value="KAK9851679.1"/>
    <property type="molecule type" value="Genomic_DNA"/>
</dbReference>
<dbReference type="SUPFAM" id="SSF53335">
    <property type="entry name" value="S-adenosyl-L-methionine-dependent methyltransferases"/>
    <property type="match status" value="1"/>
</dbReference>
<sequence>AVAANDLGGRVSVVHRDAGLIERGHEVRRLGANIVLADFFDAGLFGNNFPYILELLKKRVLQPNTTVVPSAATMYCMGLEVATGTVCGFEFSAFDQFRWDKGYEACYLDDMPHKVLTKPAQAFEYFFEGVRKGQQRDHLVKLETTAAGTLNALAIWFDLHLDEEESITTAPSYVGLHGCLLAEKIAAAFERNQQSAVDGVDSGHSTSLETLQPREDPQPYGAAASPSASPAALPAAANGPPQSNAQSRLAALKQRRKLAAGHVNLHRSFYPALAFGGARPGYIFAHGQHGVGYYQDTQAPPDPVKDSCPGSQQGDAGAGLPGTERPRPKHYWGQALQYLDRSLQVEPGQKVMLLAKRDGPTVRFNLRAGKGEWVDRAPWKVEWGGGASVENPHFQRVHYCELLVRDFLMRVKSQRFPTIEKDLKMVLAHCGSLFLDPAALSEIYHEMVVLERIHTTPEFSPGASIEAMTCRPLCLH</sequence>
<evidence type="ECO:0000313" key="3">
    <source>
        <dbReference type="Proteomes" id="UP001485043"/>
    </source>
</evidence>
<dbReference type="Proteomes" id="UP001485043">
    <property type="component" value="Unassembled WGS sequence"/>
</dbReference>
<organism evidence="2 3">
    <name type="scientific">Apatococcus fuscideae</name>
    <dbReference type="NCBI Taxonomy" id="2026836"/>
    <lineage>
        <taxon>Eukaryota</taxon>
        <taxon>Viridiplantae</taxon>
        <taxon>Chlorophyta</taxon>
        <taxon>core chlorophytes</taxon>
        <taxon>Trebouxiophyceae</taxon>
        <taxon>Chlorellales</taxon>
        <taxon>Chlorellaceae</taxon>
        <taxon>Apatococcus</taxon>
    </lineage>
</organism>
<comment type="caution">
    <text evidence="2">The sequence shown here is derived from an EMBL/GenBank/DDBJ whole genome shotgun (WGS) entry which is preliminary data.</text>
</comment>
<feature type="compositionally biased region" description="Low complexity" evidence="1">
    <location>
        <begin position="222"/>
        <end position="237"/>
    </location>
</feature>
<keyword evidence="3" id="KW-1185">Reference proteome</keyword>
<dbReference type="Gene3D" id="2.70.160.11">
    <property type="entry name" value="Hnrnp arginine n-methyltransferase1"/>
    <property type="match status" value="1"/>
</dbReference>
<dbReference type="InterPro" id="IPR029063">
    <property type="entry name" value="SAM-dependent_MTases_sf"/>
</dbReference>